<sequence>MIKKMMKYSLLSVSVWGLLACSGGRTITVNQEATAPVQRPAVVAPVQRPVIKEEILLGNNSKNPNALGNRVNVPANNPSVGEILVEEELTVIEEQTPVSKNEVIERMPFPSGEYKYIKKRGSSTVSGTIYLENSHTSEKIKGQKVKLWLNPVTSYSRQWYQESYLGGYKLSKTDKRLYNYLKFTYSDRSGKFNFYGVPAGEYYLTGTISCGEACGYNKKRSHRLVRQISAGKGTTRVDLMKHVP</sequence>
<evidence type="ECO:0008006" key="3">
    <source>
        <dbReference type="Google" id="ProtNLM"/>
    </source>
</evidence>
<organism evidence="2">
    <name type="scientific">uncultured Sulfurovum sp</name>
    <dbReference type="NCBI Taxonomy" id="269237"/>
    <lineage>
        <taxon>Bacteria</taxon>
        <taxon>Pseudomonadati</taxon>
        <taxon>Campylobacterota</taxon>
        <taxon>Epsilonproteobacteria</taxon>
        <taxon>Campylobacterales</taxon>
        <taxon>Sulfurovaceae</taxon>
        <taxon>Sulfurovum</taxon>
        <taxon>environmental samples</taxon>
    </lineage>
</organism>
<dbReference type="PROSITE" id="PS51257">
    <property type="entry name" value="PROKAR_LIPOPROTEIN"/>
    <property type="match status" value="1"/>
</dbReference>
<dbReference type="AlphaFoldDB" id="A0A6S6T564"/>
<dbReference type="SUPFAM" id="SSF117074">
    <property type="entry name" value="Hypothetical protein PA1324"/>
    <property type="match status" value="1"/>
</dbReference>
<evidence type="ECO:0000256" key="1">
    <source>
        <dbReference type="SAM" id="SignalP"/>
    </source>
</evidence>
<dbReference type="EMBL" id="CACVAP010000074">
    <property type="protein sequence ID" value="CAA6813954.1"/>
    <property type="molecule type" value="Genomic_DNA"/>
</dbReference>
<gene>
    <name evidence="2" type="ORF">HELGO_WM6243</name>
</gene>
<name>A0A6S6T564_9BACT</name>
<proteinExistence type="predicted"/>
<protein>
    <recommendedName>
        <fullName evidence="3">Carboxypeptidase regulatory-like domain-containing protein</fullName>
    </recommendedName>
</protein>
<reference evidence="2" key="1">
    <citation type="submission" date="2020-01" db="EMBL/GenBank/DDBJ databases">
        <authorList>
            <person name="Meier V. D."/>
            <person name="Meier V D."/>
        </authorList>
    </citation>
    <scope>NUCLEOTIDE SEQUENCE</scope>
    <source>
        <strain evidence="2">HLG_WM_MAG_06</strain>
    </source>
</reference>
<evidence type="ECO:0000313" key="2">
    <source>
        <dbReference type="EMBL" id="CAA6813954.1"/>
    </source>
</evidence>
<feature type="chain" id="PRO_5027850312" description="Carboxypeptidase regulatory-like domain-containing protein" evidence="1">
    <location>
        <begin position="21"/>
        <end position="244"/>
    </location>
</feature>
<feature type="signal peptide" evidence="1">
    <location>
        <begin position="1"/>
        <end position="20"/>
    </location>
</feature>
<keyword evidence="1" id="KW-0732">Signal</keyword>
<accession>A0A6S6T564</accession>